<dbReference type="EMBL" id="PQXM01000805">
    <property type="protein sequence ID" value="TGO68804.1"/>
    <property type="molecule type" value="Genomic_DNA"/>
</dbReference>
<gene>
    <name evidence="1" type="ORF">BELL_0807g00020</name>
</gene>
<organism evidence="1 2">
    <name type="scientific">Botrytis elliptica</name>
    <dbReference type="NCBI Taxonomy" id="278938"/>
    <lineage>
        <taxon>Eukaryota</taxon>
        <taxon>Fungi</taxon>
        <taxon>Dikarya</taxon>
        <taxon>Ascomycota</taxon>
        <taxon>Pezizomycotina</taxon>
        <taxon>Leotiomycetes</taxon>
        <taxon>Helotiales</taxon>
        <taxon>Sclerotiniaceae</taxon>
        <taxon>Botrytis</taxon>
    </lineage>
</organism>
<accession>A0A4Z1J6E6</accession>
<reference evidence="1 2" key="1">
    <citation type="submission" date="2017-12" db="EMBL/GenBank/DDBJ databases">
        <title>Comparative genomics of Botrytis spp.</title>
        <authorList>
            <person name="Valero-Jimenez C.A."/>
            <person name="Tapia P."/>
            <person name="Veloso J."/>
            <person name="Silva-Moreno E."/>
            <person name="Staats M."/>
            <person name="Valdes J.H."/>
            <person name="Van Kan J.A.L."/>
        </authorList>
    </citation>
    <scope>NUCLEOTIDE SEQUENCE [LARGE SCALE GENOMIC DNA]</scope>
    <source>
        <strain evidence="1 2">Be9601</strain>
    </source>
</reference>
<evidence type="ECO:0000313" key="1">
    <source>
        <dbReference type="EMBL" id="TGO68804.1"/>
    </source>
</evidence>
<evidence type="ECO:0000313" key="2">
    <source>
        <dbReference type="Proteomes" id="UP000297229"/>
    </source>
</evidence>
<comment type="caution">
    <text evidence="1">The sequence shown here is derived from an EMBL/GenBank/DDBJ whole genome shotgun (WGS) entry which is preliminary data.</text>
</comment>
<proteinExistence type="predicted"/>
<sequence length="359" mass="40750">MELNPKKRVPEKDRETLLYNEQSQKMHNEEGKRVIQDLKDKTERAPSEQLGFIGDELDPSTENKKGDNVFALPSLENSELYELAPFGWRKKPHQSQEDLVSSPTTRERIHRAALRKRMKRYWSFRRQSTPRKKNSIMGTFTKVAGRHTQSRNEMQIERKIPIMRRLMKNILGGWDDDATLKIPDSEVPVDLSALFSFGFGLADQTRISKEQAAALISNRPPYSVIETLVEAAVCTWVFESTFPNFEQSPKSLSLLATYKNIIATQASNYVPGTLFDPQTMDVEVIEAPTKSPTKEGRVVQYCLHVAIQAFTEEAVKNADPVSQATIRYKKFTSKLAAEPLEKIGLEPVILAKAIVVLKN</sequence>
<protein>
    <submittedName>
        <fullName evidence="1">Uncharacterized protein</fullName>
    </submittedName>
</protein>
<dbReference type="Proteomes" id="UP000297229">
    <property type="component" value="Unassembled WGS sequence"/>
</dbReference>
<keyword evidence="2" id="KW-1185">Reference proteome</keyword>
<name>A0A4Z1J6E6_9HELO</name>
<dbReference type="AlphaFoldDB" id="A0A4Z1J6E6"/>